<dbReference type="PROSITE" id="PS50297">
    <property type="entry name" value="ANK_REP_REGION"/>
    <property type="match status" value="1"/>
</dbReference>
<accession>A0A1A9RQ05</accession>
<feature type="repeat" description="ANK" evidence="3">
    <location>
        <begin position="84"/>
        <end position="116"/>
    </location>
</feature>
<proteinExistence type="predicted"/>
<dbReference type="SUPFAM" id="SSF48403">
    <property type="entry name" value="Ankyrin repeat"/>
    <property type="match status" value="1"/>
</dbReference>
<evidence type="ECO:0000313" key="5">
    <source>
        <dbReference type="Proteomes" id="UP000078103"/>
    </source>
</evidence>
<dbReference type="SMART" id="SM00248">
    <property type="entry name" value="ANK"/>
    <property type="match status" value="2"/>
</dbReference>
<organism evidence="4 5">
    <name type="scientific">Eikenella corrodens</name>
    <dbReference type="NCBI Taxonomy" id="539"/>
    <lineage>
        <taxon>Bacteria</taxon>
        <taxon>Pseudomonadati</taxon>
        <taxon>Pseudomonadota</taxon>
        <taxon>Betaproteobacteria</taxon>
        <taxon>Neisseriales</taxon>
        <taxon>Neisseriaceae</taxon>
        <taxon>Eikenella</taxon>
    </lineage>
</organism>
<dbReference type="InterPro" id="IPR036770">
    <property type="entry name" value="Ankyrin_rpt-contain_sf"/>
</dbReference>
<sequence>MKEKAHQLPPETIGEQIVGANGDGNILFLEEMERTEKFDPLYTTPSEHWNFLHRININSYSPAPLPSVYFYLERGVEVNAQDCYGMTPLHYAMRAENGDAALALLEAGANPNIPNQDNVIPLDMMGAMPHRLDVLKKMLENGGDVHYKNGNSGMELLEFAKHYLSDIEGFKGIIELMEQYA</sequence>
<dbReference type="Proteomes" id="UP000078103">
    <property type="component" value="Unassembled WGS sequence"/>
</dbReference>
<dbReference type="AlphaFoldDB" id="A0A1A9RQ05"/>
<dbReference type="PROSITE" id="PS50088">
    <property type="entry name" value="ANK_REPEAT"/>
    <property type="match status" value="1"/>
</dbReference>
<comment type="caution">
    <text evidence="4">The sequence shown here is derived from an EMBL/GenBank/DDBJ whole genome shotgun (WGS) entry which is preliminary data.</text>
</comment>
<evidence type="ECO:0000256" key="2">
    <source>
        <dbReference type="ARBA" id="ARBA00023043"/>
    </source>
</evidence>
<evidence type="ECO:0000256" key="3">
    <source>
        <dbReference type="PROSITE-ProRule" id="PRU00023"/>
    </source>
</evidence>
<dbReference type="Gene3D" id="1.25.40.20">
    <property type="entry name" value="Ankyrin repeat-containing domain"/>
    <property type="match status" value="1"/>
</dbReference>
<evidence type="ECO:0000313" key="4">
    <source>
        <dbReference type="EMBL" id="OAM21847.1"/>
    </source>
</evidence>
<evidence type="ECO:0000256" key="1">
    <source>
        <dbReference type="ARBA" id="ARBA00022737"/>
    </source>
</evidence>
<dbReference type="InterPro" id="IPR002110">
    <property type="entry name" value="Ankyrin_rpt"/>
</dbReference>
<keyword evidence="2 3" id="KW-0040">ANK repeat</keyword>
<keyword evidence="1" id="KW-0677">Repeat</keyword>
<name>A0A1A9RQ05_EIKCO</name>
<dbReference type="Pfam" id="PF12796">
    <property type="entry name" value="Ank_2"/>
    <property type="match status" value="1"/>
</dbReference>
<gene>
    <name evidence="4" type="ORF">A7P89_06655</name>
</gene>
<dbReference type="PANTHER" id="PTHR24171">
    <property type="entry name" value="ANKYRIN REPEAT DOMAIN-CONTAINING PROTEIN 39-RELATED"/>
    <property type="match status" value="1"/>
</dbReference>
<protein>
    <submittedName>
        <fullName evidence="4">Uncharacterized protein</fullName>
    </submittedName>
</protein>
<dbReference type="EMBL" id="LXSH01000019">
    <property type="protein sequence ID" value="OAM21847.1"/>
    <property type="molecule type" value="Genomic_DNA"/>
</dbReference>
<dbReference type="RefSeq" id="WP_064105877.1">
    <property type="nucleotide sequence ID" value="NZ_LXSH01000019.1"/>
</dbReference>
<reference evidence="5" key="1">
    <citation type="submission" date="2016-05" db="EMBL/GenBank/DDBJ databases">
        <title>Draft genome of Corynebacterium afermentans subsp. afermentans LCDC 88199T.</title>
        <authorList>
            <person name="Bernier A.-M."/>
            <person name="Bernard K."/>
        </authorList>
    </citation>
    <scope>NUCLEOTIDE SEQUENCE [LARGE SCALE GENOMIC DNA]</scope>
    <source>
        <strain evidence="5">NML120819</strain>
    </source>
</reference>